<dbReference type="Gene3D" id="2.160.20.20">
    <property type="match status" value="2"/>
</dbReference>
<dbReference type="InterPro" id="IPR051551">
    <property type="entry name" value="Autotransporter_adhesion"/>
</dbReference>
<dbReference type="EMBL" id="MCAS01000004">
    <property type="protein sequence ID" value="RKF49455.1"/>
    <property type="molecule type" value="Genomic_DNA"/>
</dbReference>
<dbReference type="InterPro" id="IPR013425">
    <property type="entry name" value="Autotrns_rpt"/>
</dbReference>
<dbReference type="SUPFAM" id="SSF103515">
    <property type="entry name" value="Autotransporter"/>
    <property type="match status" value="1"/>
</dbReference>
<dbReference type="NCBIfam" id="TIGR02601">
    <property type="entry name" value="autotrns_rpt"/>
    <property type="match status" value="5"/>
</dbReference>
<dbReference type="InterPro" id="IPR006315">
    <property type="entry name" value="OM_autotransptr_brl_dom"/>
</dbReference>
<dbReference type="Proteomes" id="UP000283709">
    <property type="component" value="Unassembled WGS sequence"/>
</dbReference>
<organism evidence="4 5">
    <name type="scientific">Paraburkholderia fungorum</name>
    <dbReference type="NCBI Taxonomy" id="134537"/>
    <lineage>
        <taxon>Bacteria</taxon>
        <taxon>Pseudomonadati</taxon>
        <taxon>Pseudomonadota</taxon>
        <taxon>Betaproteobacteria</taxon>
        <taxon>Burkholderiales</taxon>
        <taxon>Burkholderiaceae</taxon>
        <taxon>Paraburkholderia</taxon>
    </lineage>
</organism>
<proteinExistence type="predicted"/>
<evidence type="ECO:0000313" key="5">
    <source>
        <dbReference type="Proteomes" id="UP000283709"/>
    </source>
</evidence>
<evidence type="ECO:0000256" key="2">
    <source>
        <dbReference type="SAM" id="MobiDB-lite"/>
    </source>
</evidence>
<dbReference type="Gene3D" id="2.40.128.130">
    <property type="entry name" value="Autotransporter beta-domain"/>
    <property type="match status" value="1"/>
</dbReference>
<dbReference type="SMART" id="SM00869">
    <property type="entry name" value="Autotransporter"/>
    <property type="match status" value="1"/>
</dbReference>
<dbReference type="InterPro" id="IPR036709">
    <property type="entry name" value="Autotransporte_beta_dom_sf"/>
</dbReference>
<reference evidence="4 5" key="1">
    <citation type="submission" date="2016-07" db="EMBL/GenBank/DDBJ databases">
        <title>Genome analysis of Burkholderia fungorum ES3-20.</title>
        <authorList>
            <person name="Xu D."/>
            <person name="Yao R."/>
            <person name="Zheng S."/>
        </authorList>
    </citation>
    <scope>NUCLEOTIDE SEQUENCE [LARGE SCALE GENOMIC DNA]</scope>
    <source>
        <strain evidence="4 5">ES3-20</strain>
    </source>
</reference>
<dbReference type="Pfam" id="PF18883">
    <property type="entry name" value="AC_1"/>
    <property type="match status" value="1"/>
</dbReference>
<evidence type="ECO:0000259" key="3">
    <source>
        <dbReference type="PROSITE" id="PS51208"/>
    </source>
</evidence>
<feature type="domain" description="Autotransporter" evidence="3">
    <location>
        <begin position="968"/>
        <end position="1252"/>
    </location>
</feature>
<comment type="caution">
    <text evidence="4">The sequence shown here is derived from an EMBL/GenBank/DDBJ whole genome shotgun (WGS) entry which is preliminary data.</text>
</comment>
<gene>
    <name evidence="4" type="ORF">BCY88_17685</name>
</gene>
<dbReference type="InterPro" id="IPR005546">
    <property type="entry name" value="Autotransporte_beta"/>
</dbReference>
<dbReference type="GO" id="GO:0019867">
    <property type="term" value="C:outer membrane"/>
    <property type="evidence" value="ECO:0007669"/>
    <property type="project" value="InterPro"/>
</dbReference>
<dbReference type="PANTHER" id="PTHR35037">
    <property type="entry name" value="C-TERMINAL REGION OF AIDA-LIKE PROTEIN"/>
    <property type="match status" value="1"/>
</dbReference>
<feature type="region of interest" description="Disordered" evidence="2">
    <location>
        <begin position="881"/>
        <end position="935"/>
    </location>
</feature>
<dbReference type="PANTHER" id="PTHR35037:SF3">
    <property type="entry name" value="C-TERMINAL REGION OF AIDA-LIKE PROTEIN"/>
    <property type="match status" value="1"/>
</dbReference>
<dbReference type="InterPro" id="IPR011050">
    <property type="entry name" value="Pectin_lyase_fold/virulence"/>
</dbReference>
<protein>
    <recommendedName>
        <fullName evidence="3">Autotransporter domain-containing protein</fullName>
    </recommendedName>
</protein>
<dbReference type="PROSITE" id="PS51208">
    <property type="entry name" value="AUTOTRANSPORTER"/>
    <property type="match status" value="1"/>
</dbReference>
<keyword evidence="1" id="KW-0732">Signal</keyword>
<dbReference type="SUPFAM" id="SSF51126">
    <property type="entry name" value="Pectin lyase-like"/>
    <property type="match status" value="3"/>
</dbReference>
<dbReference type="AlphaFoldDB" id="A0A420GW49"/>
<dbReference type="InterPro" id="IPR043990">
    <property type="entry name" value="AC_1"/>
</dbReference>
<sequence length="1253" mass="124869">MAAGAAHAQSITFPTTSTVDIGNTTTGVTSLLVGNNVTGTLTGAGGTLVYSGGPFALGGTVYRTTQTLDMSGLSNFVFNSPTSLFSVSGQMSGGAVQAGSTAGTLVLAGDSNTITASRFGIGDRNRSLSANATNDGTVSLGQRNTINADLIMIGNNQAGGTLNFQSGVADGTLVVRGTDGSSPVSTWSIGTGANSNYSGSTGTVDLSQGSLDARVDNLTLGAAVFGSQSASGTFKLGAGLLDANSITLGQRSSTTGAGGASGTLTIGSGTVRAQTLTIGDRSGTTGTATGIVNLNGGGALRVQTIQPGAGTATRTINWNNGTIGNYADGADMTISGANIVLAGTGTHTFQIDGADAVGTVNSTLSNATGAKGTLVKAGSGTLVLAANNTYSGGTTVNDGLVNFRTLSNLGTGNVTLDGGGLQWATGNSVDVSPRLNALGQNGAFLDTNGNDVTLAQGISGDGGVLVKQGAGTLTLTGDNTYDGGTQIDAGTVQIGNGGTAGSIQGDVLNNGALVVDRADEVTLSGAISGTGTLTQAGTGTTILTGDSTFAGPTTIDSGTLQLGDGGTSGSLTGPIVNNAALAVDRSDTVVLPGVISGTGSLTQMGTGTTVLAGENTYTGGTTIDAGTLQIGNGGTTGSIVGDVTNNGTLAFNRADTVTFSNLISGTGGLVQAGPGTLNLEGDQTYSGPTTVQGGVLAVNGSIQSATNVMAGGTLGGYGTIIGDVQNAGVVAPGSAGTPGGSFGNLMIHGNYVGDGGKLVLNTVLGDDSSPTDRLVIDGSASDAARAVESVSASGDTGLVVKRAGGTGAQTNVGIQVVSAVNGATTEAGAFTLDSASDGYRKGFGTVSAGGYDYMLERGGNGGNAQDWYLVSAAPPVTPITPVTPVDPVDPVKPVEPEVPVDPGKPVAPPNPGEQEDNAGTAPVTPTAPAPLVTPEPDAYLGNAWAATMMPIHTLHQRQGQAGGNVDGGTGIDDAAWVRVEGQSMSMTGNGRDVSGNNRTIHAGGDVLRFKDGGDGSFRVGVMGMYGSQTNWSTRELWNPLANNFQSATARGSVEGYNVGLYGTWYGNRDILSGPYVDTWLMYGAYSNTVGGSLATDSYRSSTVTGSLETGYSIPVYQRGNTRVFVEPQAQVIYSHYSADEHAAPAGLIGGQSDNNVLTRVGVRLHGTTPVGNSGAQLRPFVETNWWHGPSSPSVAIDGNMFNLSMPANRMELKTGLQGQVTKNLSVTGSVGVQTNFGGYGVVTGQLAAKYSWK</sequence>
<dbReference type="NCBIfam" id="TIGR01414">
    <property type="entry name" value="autotrans_barl"/>
    <property type="match status" value="1"/>
</dbReference>
<accession>A0A420GW49</accession>
<dbReference type="Pfam" id="PF12951">
    <property type="entry name" value="PATR"/>
    <property type="match status" value="5"/>
</dbReference>
<dbReference type="InterPro" id="IPR012332">
    <property type="entry name" value="Autotransporter_pectin_lyase_C"/>
</dbReference>
<dbReference type="Pfam" id="PF03797">
    <property type="entry name" value="Autotransporter"/>
    <property type="match status" value="1"/>
</dbReference>
<evidence type="ECO:0000313" key="4">
    <source>
        <dbReference type="EMBL" id="RKF49455.1"/>
    </source>
</evidence>
<name>A0A420GW49_9BURK</name>
<dbReference type="CDD" id="cd01344">
    <property type="entry name" value="PL2_Passenger_AT"/>
    <property type="match status" value="1"/>
</dbReference>
<evidence type="ECO:0000256" key="1">
    <source>
        <dbReference type="ARBA" id="ARBA00022729"/>
    </source>
</evidence>